<comment type="caution">
    <text evidence="2">The sequence shown here is derived from an EMBL/GenBank/DDBJ whole genome shotgun (WGS) entry which is preliminary data.</text>
</comment>
<feature type="region of interest" description="Disordered" evidence="1">
    <location>
        <begin position="1"/>
        <end position="24"/>
    </location>
</feature>
<proteinExistence type="predicted"/>
<dbReference type="AlphaFoldDB" id="A0AAV4M884"/>
<dbReference type="Proteomes" id="UP001054945">
    <property type="component" value="Unassembled WGS sequence"/>
</dbReference>
<evidence type="ECO:0000256" key="1">
    <source>
        <dbReference type="SAM" id="MobiDB-lite"/>
    </source>
</evidence>
<name>A0AAV4M884_CAEEX</name>
<reference evidence="2 3" key="1">
    <citation type="submission" date="2021-06" db="EMBL/GenBank/DDBJ databases">
        <title>Caerostris extrusa draft genome.</title>
        <authorList>
            <person name="Kono N."/>
            <person name="Arakawa K."/>
        </authorList>
    </citation>
    <scope>NUCLEOTIDE SEQUENCE [LARGE SCALE GENOMIC DNA]</scope>
</reference>
<organism evidence="2 3">
    <name type="scientific">Caerostris extrusa</name>
    <name type="common">Bark spider</name>
    <name type="synonym">Caerostris bankana</name>
    <dbReference type="NCBI Taxonomy" id="172846"/>
    <lineage>
        <taxon>Eukaryota</taxon>
        <taxon>Metazoa</taxon>
        <taxon>Ecdysozoa</taxon>
        <taxon>Arthropoda</taxon>
        <taxon>Chelicerata</taxon>
        <taxon>Arachnida</taxon>
        <taxon>Araneae</taxon>
        <taxon>Araneomorphae</taxon>
        <taxon>Entelegynae</taxon>
        <taxon>Araneoidea</taxon>
        <taxon>Araneidae</taxon>
        <taxon>Caerostris</taxon>
    </lineage>
</organism>
<dbReference type="EMBL" id="BPLR01001917">
    <property type="protein sequence ID" value="GIX68040.1"/>
    <property type="molecule type" value="Genomic_DNA"/>
</dbReference>
<accession>A0AAV4M884</accession>
<protein>
    <submittedName>
        <fullName evidence="2">Uncharacterized protein</fullName>
    </submittedName>
</protein>
<keyword evidence="3" id="KW-1185">Reference proteome</keyword>
<gene>
    <name evidence="2" type="ORF">CEXT_195141</name>
</gene>
<sequence>MGKGTWENPRLPLHSNQKTRRLGRIVGTSSPSRDLDCCLPCLQTFLFKFSKIAHTLSFPPPSQPLSGGKTILKQEGSSMQKRSFLSPGCTLECPGGREALNSAVAATRGKFFRSPPG</sequence>
<evidence type="ECO:0000313" key="3">
    <source>
        <dbReference type="Proteomes" id="UP001054945"/>
    </source>
</evidence>
<evidence type="ECO:0000313" key="2">
    <source>
        <dbReference type="EMBL" id="GIX68040.1"/>
    </source>
</evidence>